<dbReference type="HAMAP" id="MF_03057">
    <property type="entry name" value="SDHAF2"/>
    <property type="match status" value="1"/>
</dbReference>
<dbReference type="PANTHER" id="PTHR12469:SF2">
    <property type="entry name" value="SUCCINATE DEHYDROGENASE ASSEMBLY FACTOR 2, MITOCHONDRIAL"/>
    <property type="match status" value="1"/>
</dbReference>
<feature type="region of interest" description="Disordered" evidence="5">
    <location>
        <begin position="1046"/>
        <end position="1065"/>
    </location>
</feature>
<evidence type="ECO:0000256" key="5">
    <source>
        <dbReference type="SAM" id="MobiDB-lite"/>
    </source>
</evidence>
<dbReference type="GO" id="GO:0006099">
    <property type="term" value="P:tricarboxylic acid cycle"/>
    <property type="evidence" value="ECO:0007669"/>
    <property type="project" value="TreeGrafter"/>
</dbReference>
<feature type="compositionally biased region" description="Low complexity" evidence="5">
    <location>
        <begin position="422"/>
        <end position="436"/>
    </location>
</feature>
<reference evidence="7 8" key="1">
    <citation type="submission" date="2019-06" db="EMBL/GenBank/DDBJ databases">
        <authorList>
            <person name="Palmer J.M."/>
        </authorList>
    </citation>
    <scope>NUCLEOTIDE SEQUENCE [LARGE SCALE GENOMIC DNA]</scope>
    <source>
        <strain evidence="7 8">TWF106</strain>
    </source>
</reference>
<name>A0A7C8U9S9_ORBOL</name>
<comment type="function">
    <text evidence="4">Plays an essential role in the assembly of succinate dehydrogenase (SDH), an enzyme complex (also referred to as respiratory complex II) that is a component of both the tricarboxylic acid (TCA) cycle and the mitochondrial electron transport chain, and which couples the oxidation of succinate to fumarate with the reduction of ubiquinone (coenzyme Q) to ubiquinol. Required for flavinylation (covalent attachment of FAD) of the flavoprotein subunit of the SDH catalytic dimer.</text>
</comment>
<evidence type="ECO:0000256" key="2">
    <source>
        <dbReference type="ARBA" id="ARBA00023128"/>
    </source>
</evidence>
<feature type="chain" id="PRO_5028818352" description="Succinate dehydrogenase assembly factor 2, mitochondrial" evidence="6">
    <location>
        <begin position="17"/>
        <end position="1284"/>
    </location>
</feature>
<feature type="compositionally biased region" description="Low complexity" evidence="5">
    <location>
        <begin position="995"/>
        <end position="1013"/>
    </location>
</feature>
<dbReference type="EMBL" id="WIWS01000151">
    <property type="protein sequence ID" value="KAF3201936.1"/>
    <property type="molecule type" value="Genomic_DNA"/>
</dbReference>
<feature type="compositionally biased region" description="Polar residues" evidence="5">
    <location>
        <begin position="449"/>
        <end position="465"/>
    </location>
</feature>
<feature type="region of interest" description="Disordered" evidence="5">
    <location>
        <begin position="1176"/>
        <end position="1204"/>
    </location>
</feature>
<dbReference type="Gene3D" id="1.10.150.250">
    <property type="entry name" value="Flavinator of succinate dehydrogenase"/>
    <property type="match status" value="1"/>
</dbReference>
<dbReference type="InterPro" id="IPR028882">
    <property type="entry name" value="SDHAF2"/>
</dbReference>
<feature type="region of interest" description="Disordered" evidence="5">
    <location>
        <begin position="1264"/>
        <end position="1284"/>
    </location>
</feature>
<comment type="caution">
    <text evidence="7">The sequence shown here is derived from an EMBL/GenBank/DDBJ whole genome shotgun (WGS) entry which is preliminary data.</text>
</comment>
<keyword evidence="2 4" id="KW-0496">Mitochondrion</keyword>
<comment type="similarity">
    <text evidence="4">Belongs to the SDHAF2 family.</text>
</comment>
<evidence type="ECO:0000256" key="6">
    <source>
        <dbReference type="SAM" id="SignalP"/>
    </source>
</evidence>
<evidence type="ECO:0000256" key="4">
    <source>
        <dbReference type="HAMAP-Rule" id="MF_03057"/>
    </source>
</evidence>
<evidence type="ECO:0000256" key="1">
    <source>
        <dbReference type="ARBA" id="ARBA00004305"/>
    </source>
</evidence>
<feature type="compositionally biased region" description="Basic and acidic residues" evidence="5">
    <location>
        <begin position="1264"/>
        <end position="1274"/>
    </location>
</feature>
<feature type="signal peptide" evidence="6">
    <location>
        <begin position="1"/>
        <end position="16"/>
    </location>
</feature>
<feature type="region of interest" description="Disordered" evidence="5">
    <location>
        <begin position="632"/>
        <end position="663"/>
    </location>
</feature>
<dbReference type="InterPro" id="IPR036714">
    <property type="entry name" value="SDH_sf"/>
</dbReference>
<feature type="region of interest" description="Disordered" evidence="5">
    <location>
        <begin position="449"/>
        <end position="504"/>
    </location>
</feature>
<dbReference type="InterPro" id="IPR005631">
    <property type="entry name" value="SDH"/>
</dbReference>
<evidence type="ECO:0000256" key="3">
    <source>
        <dbReference type="ARBA" id="ARBA00023186"/>
    </source>
</evidence>
<dbReference type="GO" id="GO:0005759">
    <property type="term" value="C:mitochondrial matrix"/>
    <property type="evidence" value="ECO:0007669"/>
    <property type="project" value="UniProtKB-SubCell"/>
</dbReference>
<accession>A0A7C8U9S9</accession>
<evidence type="ECO:0000313" key="7">
    <source>
        <dbReference type="EMBL" id="KAF3201936.1"/>
    </source>
</evidence>
<feature type="region of interest" description="Disordered" evidence="5">
    <location>
        <begin position="409"/>
        <end position="436"/>
    </location>
</feature>
<dbReference type="Pfam" id="PF03937">
    <property type="entry name" value="Sdh5"/>
    <property type="match status" value="1"/>
</dbReference>
<dbReference type="Proteomes" id="UP000472727">
    <property type="component" value="Unassembled WGS sequence"/>
</dbReference>
<dbReference type="PANTHER" id="PTHR12469">
    <property type="entry name" value="PROTEIN EMI5 HOMOLOG, MITOCHONDRIAL"/>
    <property type="match status" value="1"/>
</dbReference>
<sequence>MQSLLFGIISFSTAQAYYIGEVYTGQRKEVFDRGWEPDWRDASYINACVPTQKSISGEHEHLQGIGIINGAGGPNFPIANPRYGGTVPSGHNAAALILYKTANCETAGTNQFIVLKFRQLVNTGKKTGYALYRGVSSIDLNLLDDIDLAEYWSFQEVGPTSDDWIWVVESGVPEIDGEAVVWRSTPDGGSFEIAQRLEIRSPNPATASGLALSLARNDVEPVASNLRVALQAIAEMRFPARPAHQRGGNVVRIPLSSILRDYPMIPGPNANANENLNPGAQIEDGGTGGLVNVRPVQIPPGRTFNIRTGMGVGQGPIPFRVPPTGSNINPRNPEFTNDDGTRIQNENPETGTEENIAGTQIEPETSAQLSNNQGGYSEAAPEIEEEIPDVGNQRTGSTGPVTNRPFIIERQQPRGPIPIQPRPGQGQTGNQPQTRPPYYEMMQPVFQGTGSLRGQPINPQNMNSGGSRGATIRPAYPQNAFSQPPRNRPEQDPQNINNNNQNLGQFFPINPGQAILLNNLDRPTQNTQSMILESNQNPSSQIIAPETQAIVPETEQTENLPQSSQINPGVYNGPPINAVNFNFRSFNIPDRAAPLGAFRSFYGDIPVQNEPNNNRGNPQRVLTEGMVGGTIPARVLQNNPNSQSSERRGTGRSSGTRSELEYPYPYTDLSQEEPYQPFVPPKRGDEKYQWSLIPGTKDIYKPYEGWLNEGEVEERAHFPELFENPAMELEADLREQELAENEIIPGPTDESRPMGRSSREEIYDQWRRYGKPILGNLRTLPIDMHDPNWNIIGDTYESMRADIDTTWFDYYQEKTDGLVGLYKEVQAEVQRRYTQGEQQAIQAFKKLTAAEAKAKVPGLPLKQQFDLNREIQSLKADLERLNKWLGGLKQDWEINKYRLGTWNRSYHRQIDDLDLRFKMWRALAEANIARNSQRLLHIENDPEFGTFPGEIPRSLDVNFDDSGTQSKNKLPYLPVLASQFSTTSRLALPNRTDIPSNNNPKNPNQPHVPNVNSTLSTEFPSVGKAPPPPEFVGAVDPNYASGSKFPATGKEGEVSGSIRSGHGVRDPSESDWAKFIAEPIKRVGEDERTMRARLVYQSRKRGILETDLLLSTFADENLSKMSIDQLREYDSFLDENDWDIYYWCTQDPPVDLTDAITQPEIPTKDGGAVTETTAYNTSSSKKTASPVHPDGKIQSPPGPQGLGSIEQPMMNRAGSWGDIKGTKAVTGEWAQTVGTVKVAYKPVPEKWQKSWVFKAIRDHVEGRRARNGGAEKAKGMGRMPDLTV</sequence>
<feature type="region of interest" description="Disordered" evidence="5">
    <location>
        <begin position="988"/>
        <end position="1027"/>
    </location>
</feature>
<comment type="subunit">
    <text evidence="4">Interacts with the flavoprotein subunit within the SDH catalytic dimer.</text>
</comment>
<dbReference type="GO" id="GO:0006121">
    <property type="term" value="P:mitochondrial electron transport, succinate to ubiquinone"/>
    <property type="evidence" value="ECO:0007669"/>
    <property type="project" value="UniProtKB-UniRule"/>
</dbReference>
<keyword evidence="6" id="KW-0732">Signal</keyword>
<protein>
    <recommendedName>
        <fullName evidence="4">Succinate dehydrogenase assembly factor 2, mitochondrial</fullName>
        <shortName evidence="4">SDH assembly factor 2</shortName>
        <shortName evidence="4">SDHAF2</shortName>
    </recommendedName>
</protein>
<dbReference type="SUPFAM" id="SSF109910">
    <property type="entry name" value="YgfY-like"/>
    <property type="match status" value="1"/>
</dbReference>
<feature type="region of interest" description="Disordered" evidence="5">
    <location>
        <begin position="321"/>
        <end position="354"/>
    </location>
</feature>
<comment type="subcellular location">
    <subcellularLocation>
        <location evidence="1 4">Mitochondrion matrix</location>
    </subcellularLocation>
</comment>
<evidence type="ECO:0000313" key="8">
    <source>
        <dbReference type="Proteomes" id="UP000472727"/>
    </source>
</evidence>
<proteinExistence type="inferred from homology"/>
<dbReference type="GO" id="GO:0034553">
    <property type="term" value="P:mitochondrial respiratory chain complex II assembly"/>
    <property type="evidence" value="ECO:0007669"/>
    <property type="project" value="TreeGrafter"/>
</dbReference>
<keyword evidence="3 4" id="KW-0143">Chaperone</keyword>
<organism evidence="7 8">
    <name type="scientific">Orbilia oligospora</name>
    <name type="common">Nematode-trapping fungus</name>
    <name type="synonym">Arthrobotrys oligospora</name>
    <dbReference type="NCBI Taxonomy" id="2813651"/>
    <lineage>
        <taxon>Eukaryota</taxon>
        <taxon>Fungi</taxon>
        <taxon>Dikarya</taxon>
        <taxon>Ascomycota</taxon>
        <taxon>Pezizomycotina</taxon>
        <taxon>Orbiliomycetes</taxon>
        <taxon>Orbiliales</taxon>
        <taxon>Orbiliaceae</taxon>
        <taxon>Orbilia</taxon>
    </lineage>
</organism>
<dbReference type="FunFam" id="1.10.150.250:FF:000002">
    <property type="entry name" value="Succinate dehydrogenase assembly factor 2, mitochondrial"/>
    <property type="match status" value="1"/>
</dbReference>
<gene>
    <name evidence="7" type="primary">EMI5</name>
    <name evidence="7" type="ORF">TWF106_002658</name>
</gene>